<comment type="caution">
    <text evidence="2">The sequence shown here is derived from an EMBL/GenBank/DDBJ whole genome shotgun (WGS) entry which is preliminary data.</text>
</comment>
<feature type="region of interest" description="Disordered" evidence="1">
    <location>
        <begin position="1"/>
        <end position="96"/>
    </location>
</feature>
<accession>A0A438DZ47</accession>
<organism evidence="2 3">
    <name type="scientific">Vitis vinifera</name>
    <name type="common">Grape</name>
    <dbReference type="NCBI Taxonomy" id="29760"/>
    <lineage>
        <taxon>Eukaryota</taxon>
        <taxon>Viridiplantae</taxon>
        <taxon>Streptophyta</taxon>
        <taxon>Embryophyta</taxon>
        <taxon>Tracheophyta</taxon>
        <taxon>Spermatophyta</taxon>
        <taxon>Magnoliopsida</taxon>
        <taxon>eudicotyledons</taxon>
        <taxon>Gunneridae</taxon>
        <taxon>Pentapetalae</taxon>
        <taxon>rosids</taxon>
        <taxon>Vitales</taxon>
        <taxon>Vitaceae</taxon>
        <taxon>Viteae</taxon>
        <taxon>Vitis</taxon>
    </lineage>
</organism>
<name>A0A438DZ47_VITVI</name>
<feature type="compositionally biased region" description="Low complexity" evidence="1">
    <location>
        <begin position="75"/>
        <end position="85"/>
    </location>
</feature>
<proteinExistence type="predicted"/>
<feature type="compositionally biased region" description="Polar residues" evidence="1">
    <location>
        <begin position="60"/>
        <end position="74"/>
    </location>
</feature>
<dbReference type="Proteomes" id="UP000288805">
    <property type="component" value="Unassembled WGS sequence"/>
</dbReference>
<gene>
    <name evidence="2" type="ORF">CK203_101623</name>
</gene>
<dbReference type="PANTHER" id="PTHR35218:SF9">
    <property type="entry name" value="ENDONUCLEASE_EXONUCLEASE_PHOSPHATASE DOMAIN-CONTAINING PROTEIN"/>
    <property type="match status" value="1"/>
</dbReference>
<dbReference type="PANTHER" id="PTHR35218">
    <property type="entry name" value="RNASE H DOMAIN-CONTAINING PROTEIN"/>
    <property type="match status" value="1"/>
</dbReference>
<protein>
    <submittedName>
        <fullName evidence="2">Uncharacterized protein</fullName>
    </submittedName>
</protein>
<feature type="compositionally biased region" description="Polar residues" evidence="1">
    <location>
        <begin position="1"/>
        <end position="16"/>
    </location>
</feature>
<evidence type="ECO:0000256" key="1">
    <source>
        <dbReference type="SAM" id="MobiDB-lite"/>
    </source>
</evidence>
<evidence type="ECO:0000313" key="3">
    <source>
        <dbReference type="Proteomes" id="UP000288805"/>
    </source>
</evidence>
<feature type="compositionally biased region" description="Polar residues" evidence="1">
    <location>
        <begin position="39"/>
        <end position="53"/>
    </location>
</feature>
<reference evidence="2 3" key="1">
    <citation type="journal article" date="2018" name="PLoS Genet.">
        <title>Population sequencing reveals clonal diversity and ancestral inbreeding in the grapevine cultivar Chardonnay.</title>
        <authorList>
            <person name="Roach M.J."/>
            <person name="Johnson D.L."/>
            <person name="Bohlmann J."/>
            <person name="van Vuuren H.J."/>
            <person name="Jones S.J."/>
            <person name="Pretorius I.S."/>
            <person name="Schmidt S.A."/>
            <person name="Borneman A.R."/>
        </authorList>
    </citation>
    <scope>NUCLEOTIDE SEQUENCE [LARGE SCALE GENOMIC DNA]</scope>
    <source>
        <strain evidence="3">cv. Chardonnay</strain>
        <tissue evidence="2">Leaf</tissue>
    </source>
</reference>
<dbReference type="EMBL" id="QGNW01001455">
    <property type="protein sequence ID" value="RVW40702.1"/>
    <property type="molecule type" value="Genomic_DNA"/>
</dbReference>
<sequence>MNSSFPDHIWKNSSSPDHIGKNSRPNKSIERKQHLQPGEGTSSSAMNIKTSFTPAEETLSGCSRTPSEPRQRQASPPSLSPTPTTINKNPAPRQDLVFSSPQQAPFVASSQKPNNDLAAMLHAIELQDIKSSPDRKMELGTSEDSRMVFSIKRTPMVFNIEPTISNIQIRVSNIPQFSSISIIPTMTNHMTAHQNLKTNPASHTKKFLSWDCGGTGDLKFMQAMKGLIQLHKPSIVVLIDLKACGADAYGIIKEIGFSADPTGLTYGIWVLWQEEDVDVEVTSSAPYQINASVQVFPEACNNPLNGMPYGVHDNFEPFSQPSSPSIFYTSEEFIHAPTSEWVLLGKEGEAEQISFRLKSTGFCASIRPHILKSLSLY</sequence>
<evidence type="ECO:0000313" key="2">
    <source>
        <dbReference type="EMBL" id="RVW40702.1"/>
    </source>
</evidence>
<dbReference type="AlphaFoldDB" id="A0A438DZ47"/>